<dbReference type="NCBIfam" id="TIGR00229">
    <property type="entry name" value="sensory_box"/>
    <property type="match status" value="2"/>
</dbReference>
<proteinExistence type="predicted"/>
<feature type="domain" description="PAS" evidence="1">
    <location>
        <begin position="8"/>
        <end position="84"/>
    </location>
</feature>
<evidence type="ECO:0000259" key="1">
    <source>
        <dbReference type="PROSITE" id="PS50112"/>
    </source>
</evidence>
<dbReference type="Pfam" id="PF13426">
    <property type="entry name" value="PAS_9"/>
    <property type="match status" value="2"/>
</dbReference>
<dbReference type="InterPro" id="IPR000014">
    <property type="entry name" value="PAS"/>
</dbReference>
<dbReference type="AlphaFoldDB" id="A0A1N7IZC1"/>
<evidence type="ECO:0000313" key="6">
    <source>
        <dbReference type="Proteomes" id="UP000185999"/>
    </source>
</evidence>
<dbReference type="CDD" id="cd01949">
    <property type="entry name" value="GGDEF"/>
    <property type="match status" value="1"/>
</dbReference>
<dbReference type="PROSITE" id="PS50113">
    <property type="entry name" value="PAC"/>
    <property type="match status" value="1"/>
</dbReference>
<organism evidence="5 6">
    <name type="scientific">Neptunomonas antarctica</name>
    <dbReference type="NCBI Taxonomy" id="619304"/>
    <lineage>
        <taxon>Bacteria</taxon>
        <taxon>Pseudomonadati</taxon>
        <taxon>Pseudomonadota</taxon>
        <taxon>Gammaproteobacteria</taxon>
        <taxon>Oceanospirillales</taxon>
        <taxon>Oceanospirillaceae</taxon>
        <taxon>Neptunomonas</taxon>
    </lineage>
</organism>
<dbReference type="Gene3D" id="3.30.450.20">
    <property type="entry name" value="PAS domain"/>
    <property type="match status" value="2"/>
</dbReference>
<dbReference type="InterPro" id="IPR001633">
    <property type="entry name" value="EAL_dom"/>
</dbReference>
<dbReference type="InterPro" id="IPR000700">
    <property type="entry name" value="PAS-assoc_C"/>
</dbReference>
<dbReference type="InterPro" id="IPR035965">
    <property type="entry name" value="PAS-like_dom_sf"/>
</dbReference>
<dbReference type="InterPro" id="IPR043128">
    <property type="entry name" value="Rev_trsase/Diguanyl_cyclase"/>
</dbReference>
<dbReference type="InterPro" id="IPR029787">
    <property type="entry name" value="Nucleotide_cyclase"/>
</dbReference>
<reference evidence="6" key="1">
    <citation type="submission" date="2017-01" db="EMBL/GenBank/DDBJ databases">
        <authorList>
            <person name="Varghese N."/>
            <person name="Submissions S."/>
        </authorList>
    </citation>
    <scope>NUCLEOTIDE SEQUENCE [LARGE SCALE GENOMIC DNA]</scope>
    <source>
        <strain evidence="6">DSM 22306</strain>
    </source>
</reference>
<dbReference type="EMBL" id="FTOE01000001">
    <property type="protein sequence ID" value="SIS42410.1"/>
    <property type="molecule type" value="Genomic_DNA"/>
</dbReference>
<name>A0A1N7IZC1_9GAMM</name>
<dbReference type="STRING" id="619304.SAMN05421760_101372"/>
<dbReference type="SUPFAM" id="SSF141868">
    <property type="entry name" value="EAL domain-like"/>
    <property type="match status" value="1"/>
</dbReference>
<dbReference type="PROSITE" id="PS50887">
    <property type="entry name" value="GGDEF"/>
    <property type="match status" value="1"/>
</dbReference>
<dbReference type="SUPFAM" id="SSF55785">
    <property type="entry name" value="PYP-like sensor domain (PAS domain)"/>
    <property type="match status" value="2"/>
</dbReference>
<evidence type="ECO:0000313" key="5">
    <source>
        <dbReference type="EMBL" id="SIS42410.1"/>
    </source>
</evidence>
<feature type="domain" description="GGDEF" evidence="4">
    <location>
        <begin position="292"/>
        <end position="425"/>
    </location>
</feature>
<feature type="domain" description="PAS" evidence="1">
    <location>
        <begin position="137"/>
        <end position="183"/>
    </location>
</feature>
<dbReference type="Proteomes" id="UP000185999">
    <property type="component" value="Unassembled WGS sequence"/>
</dbReference>
<dbReference type="InterPro" id="IPR001610">
    <property type="entry name" value="PAC"/>
</dbReference>
<evidence type="ECO:0000259" key="2">
    <source>
        <dbReference type="PROSITE" id="PS50113"/>
    </source>
</evidence>
<dbReference type="InterPro" id="IPR052155">
    <property type="entry name" value="Biofilm_reg_signaling"/>
</dbReference>
<accession>A0A1N7IZC1</accession>
<sequence length="705" mass="78594">MSQRNGMSTTKLQQITEVYRPFSDAKIGVACIKEDGTCLFANDTFTHILGYGTNELQGQSFLLLFEQKRHKQTSARLATLFKGKINSYKLKLNLLKKNMSVFSASVCVSTIQDEANVAIAAIVIISGISADADQLLEVKKLSYAVEYSGSAVMITDANGCIEYANARFTDMTGYPLNELLGNTPALLRSDQTHANIYRDLWNNVLANKQWRGTLVNRRKDGSLYWSYQSIAPIIDQSGTLVSIVSVSEDITRIKEHEKQMEQLAFFDPLTALGNRRKFRDALNQIIATPDTFNRALLLLDLDHFKQVNDTLGHDTGDQLLIAIANRLRFCTNENYTAFRLGGDEFTVLVHRADNLNTIEQLALEIIELLAQPIQIDSHEILITVSLGITLIHADGDEAGDLLKNADLAMYEAKRLGRNTFAFFKPHMDFEFKRALSLEMNLRHAIDHEELSLVFQPLIDLRTGKITGLEALSRWHHSIEGDIPVADFIQKAEDTGLIIPLGNWVLKKAMEVVLQLHLAGYPELMLSINISTRQLLNHSLITTLNEVLTETGFSPDQLTLEITGELSLSSIDSVLDTLKQIKSLGVTLAIDDFGTGGISLNNLRQMPIDILKIDTSFIQGLPNEHDSTIITSTVIAMAEKLGLRPHAEGIETQEQQQFLLTNHCFSGQGYLYSAPLSVEQLLCTLEENTGLFIDHSLSESDVRQIQ</sequence>
<dbReference type="SMART" id="SM00086">
    <property type="entry name" value="PAC"/>
    <property type="match status" value="1"/>
</dbReference>
<protein>
    <submittedName>
        <fullName evidence="5">PAS domain S-box-containing protein/diguanylate cyclase (GGDEF) domain-containing protein</fullName>
    </submittedName>
</protein>
<feature type="domain" description="EAL" evidence="3">
    <location>
        <begin position="434"/>
        <end position="688"/>
    </location>
</feature>
<dbReference type="PROSITE" id="PS50112">
    <property type="entry name" value="PAS"/>
    <property type="match status" value="2"/>
</dbReference>
<dbReference type="Gene3D" id="3.30.70.270">
    <property type="match status" value="1"/>
</dbReference>
<feature type="domain" description="PAC" evidence="2">
    <location>
        <begin position="208"/>
        <end position="262"/>
    </location>
</feature>
<dbReference type="InterPro" id="IPR000160">
    <property type="entry name" value="GGDEF_dom"/>
</dbReference>
<dbReference type="SUPFAM" id="SSF55073">
    <property type="entry name" value="Nucleotide cyclase"/>
    <property type="match status" value="1"/>
</dbReference>
<gene>
    <name evidence="5" type="ORF">SAMN05421760_101372</name>
</gene>
<evidence type="ECO:0000259" key="3">
    <source>
        <dbReference type="PROSITE" id="PS50883"/>
    </source>
</evidence>
<dbReference type="PROSITE" id="PS50883">
    <property type="entry name" value="EAL"/>
    <property type="match status" value="1"/>
</dbReference>
<dbReference type="PANTHER" id="PTHR44757">
    <property type="entry name" value="DIGUANYLATE CYCLASE DGCP"/>
    <property type="match status" value="1"/>
</dbReference>
<dbReference type="CDD" id="cd00130">
    <property type="entry name" value="PAS"/>
    <property type="match status" value="2"/>
</dbReference>
<dbReference type="Pfam" id="PF00563">
    <property type="entry name" value="EAL"/>
    <property type="match status" value="1"/>
</dbReference>
<dbReference type="InterPro" id="IPR035919">
    <property type="entry name" value="EAL_sf"/>
</dbReference>
<dbReference type="CDD" id="cd01948">
    <property type="entry name" value="EAL"/>
    <property type="match status" value="1"/>
</dbReference>
<dbReference type="SMART" id="SM00052">
    <property type="entry name" value="EAL"/>
    <property type="match status" value="1"/>
</dbReference>
<dbReference type="SMART" id="SM00091">
    <property type="entry name" value="PAS"/>
    <property type="match status" value="2"/>
</dbReference>
<dbReference type="PANTHER" id="PTHR44757:SF2">
    <property type="entry name" value="BIOFILM ARCHITECTURE MAINTENANCE PROTEIN MBAA"/>
    <property type="match status" value="1"/>
</dbReference>
<keyword evidence="6" id="KW-1185">Reference proteome</keyword>
<dbReference type="Pfam" id="PF00990">
    <property type="entry name" value="GGDEF"/>
    <property type="match status" value="1"/>
</dbReference>
<evidence type="ECO:0000259" key="4">
    <source>
        <dbReference type="PROSITE" id="PS50887"/>
    </source>
</evidence>
<dbReference type="NCBIfam" id="TIGR00254">
    <property type="entry name" value="GGDEF"/>
    <property type="match status" value="1"/>
</dbReference>
<dbReference type="Gene3D" id="3.20.20.450">
    <property type="entry name" value="EAL domain"/>
    <property type="match status" value="1"/>
</dbReference>
<dbReference type="SMART" id="SM00267">
    <property type="entry name" value="GGDEF"/>
    <property type="match status" value="1"/>
</dbReference>